<dbReference type="Proteomes" id="UP000291116">
    <property type="component" value="Unassembled WGS sequence"/>
</dbReference>
<feature type="active site" description="Glycyl thioester intermediate" evidence="6">
    <location>
        <position position="889"/>
    </location>
</feature>
<dbReference type="OrthoDB" id="36608at2759"/>
<dbReference type="GO" id="GO:0005737">
    <property type="term" value="C:cytoplasm"/>
    <property type="evidence" value="ECO:0007669"/>
    <property type="project" value="TreeGrafter"/>
</dbReference>
<keyword evidence="5 6" id="KW-0833">Ubl conjugation pathway</keyword>
<feature type="region of interest" description="Disordered" evidence="7">
    <location>
        <begin position="85"/>
        <end position="163"/>
    </location>
</feature>
<comment type="catalytic activity">
    <reaction evidence="1">
        <text>S-ubiquitinyl-[E2 ubiquitin-conjugating enzyme]-L-cysteine + [acceptor protein]-L-lysine = [E2 ubiquitin-conjugating enzyme]-L-cysteine + N(6)-ubiquitinyl-[acceptor protein]-L-lysine.</text>
        <dbReference type="EC" id="2.3.2.26"/>
    </reaction>
</comment>
<dbReference type="GO" id="GO:0016567">
    <property type="term" value="P:protein ubiquitination"/>
    <property type="evidence" value="ECO:0007669"/>
    <property type="project" value="TreeGrafter"/>
</dbReference>
<dbReference type="SMART" id="SM00119">
    <property type="entry name" value="HECTc"/>
    <property type="match status" value="1"/>
</dbReference>
<feature type="compositionally biased region" description="Low complexity" evidence="7">
    <location>
        <begin position="152"/>
        <end position="163"/>
    </location>
</feature>
<keyword evidence="4" id="KW-0808">Transferase</keyword>
<dbReference type="PANTHER" id="PTHR11254:SF440">
    <property type="entry name" value="E3 UBIQUITIN-PROTEIN LIGASE NEDD-4"/>
    <property type="match status" value="1"/>
</dbReference>
<feature type="compositionally biased region" description="Polar residues" evidence="7">
    <location>
        <begin position="33"/>
        <end position="67"/>
    </location>
</feature>
<dbReference type="GO" id="GO:0061630">
    <property type="term" value="F:ubiquitin protein ligase activity"/>
    <property type="evidence" value="ECO:0007669"/>
    <property type="project" value="UniProtKB-EC"/>
</dbReference>
<evidence type="ECO:0000256" key="3">
    <source>
        <dbReference type="ARBA" id="ARBA00012485"/>
    </source>
</evidence>
<dbReference type="InterPro" id="IPR050409">
    <property type="entry name" value="E3_ubiq-protein_ligase"/>
</dbReference>
<evidence type="ECO:0000256" key="2">
    <source>
        <dbReference type="ARBA" id="ARBA00004906"/>
    </source>
</evidence>
<feature type="compositionally biased region" description="Low complexity" evidence="7">
    <location>
        <begin position="128"/>
        <end position="137"/>
    </location>
</feature>
<name>A0A448ZA13_9STRA</name>
<dbReference type="GO" id="GO:0006511">
    <property type="term" value="P:ubiquitin-dependent protein catabolic process"/>
    <property type="evidence" value="ECO:0007669"/>
    <property type="project" value="TreeGrafter"/>
</dbReference>
<evidence type="ECO:0000256" key="6">
    <source>
        <dbReference type="PROSITE-ProRule" id="PRU00104"/>
    </source>
</evidence>
<feature type="domain" description="HECT" evidence="8">
    <location>
        <begin position="578"/>
        <end position="922"/>
    </location>
</feature>
<proteinExistence type="predicted"/>
<evidence type="ECO:0000313" key="9">
    <source>
        <dbReference type="EMBL" id="VEU38895.1"/>
    </source>
</evidence>
<dbReference type="Gene3D" id="3.30.2410.10">
    <property type="entry name" value="Hect, E3 ligase catalytic domain"/>
    <property type="match status" value="1"/>
</dbReference>
<dbReference type="AlphaFoldDB" id="A0A448ZA13"/>
<sequence>MTFGFGNFFPGPENNINSNTVDNSSNNNSINNRQAARSTYPGQRGNQQRDSVSTSGNTAENNGTASHSIGVGVANSDSRGVFNSLNSSSSSYSNPSMPSSNGPYVTRGSSGAPNGPYVVRGSNPGQQSTSSRNSTSSLPHVPPRSNVGPTGSIGSSSNNNSASQLSPGAYIVTRSVTSSSASQIYRVTIPPGVASGSEFTVHAGNRRVRVVCPASSRPGQSLQITLPPEPTTSRKLVKPAPITLVGKKEALCKDPFMRQGESSMTGGAVEMLKEVEAVNKAATDNGGTPRTYVVTIPMNVRPGEKFRATFEGQRFEVTCPSNAGPGMKVRIVAPPSGQSPSYESEGDKEPQAAAKMQVFEVVVPNGVRPNQPFTLMANGQRVLVTCPPKVYPGSKIRFQLPVPETNTKTKTRLVYKDGNGSTGWERTVRVQDMKFQWVRVTDESDNMGDNKKKLADSKSLSNTLFDDSQMAFVRQIQFLEGNDARMRTGKVSLVLAQKAVVDSKYVDKNYQGTGQTKTLFSYANIESVQSKSLNDKVEWFRNSVCKELFRPWEQGHVKIVIRREVILEDSLKAILALGRDDMRKRWRIEFSGEPGIEAGGLTREWFQLVTERIFDPALGLWMSSENNQMEMNINFTSYLTCGDAYLKLFRFLGRVMGRALFDGQLIKGHMSRYLYKHLLGWPVTFADIEAHDEQFYKNLKNLAKMDDPSLLDLNFTVTEDTIVDGKKGVPLIPDGARYDLTSENLDQYLKANLHYRMLNRCKPQITELLLGFYDIIPEAALTVFDPNELELILCGIPTIDMEDWTKNTKYSGIFESTAENNQVVKWFWDVVKEDFDQEMKARLLQFVTGTSGVPPGGFSVLQGNDNNIKLFCVHGVSRDQYVYPRAHTCFNRIDLPNYATREELANRVKQAVSMTYVGFDIE</sequence>
<dbReference type="EC" id="2.3.2.26" evidence="3"/>
<keyword evidence="10" id="KW-1185">Reference proteome</keyword>
<dbReference type="FunFam" id="3.30.2410.10:FF:000009">
    <property type="entry name" value="Probable E3 ubiquitin-protein ligase HECTD2"/>
    <property type="match status" value="1"/>
</dbReference>
<gene>
    <name evidence="9" type="ORF">PSNMU_V1.4_AUG-EV-PASAV3_0057480</name>
</gene>
<dbReference type="EMBL" id="CAACVS010000192">
    <property type="protein sequence ID" value="VEU38895.1"/>
    <property type="molecule type" value="Genomic_DNA"/>
</dbReference>
<evidence type="ECO:0000256" key="1">
    <source>
        <dbReference type="ARBA" id="ARBA00000885"/>
    </source>
</evidence>
<dbReference type="CDD" id="cd00078">
    <property type="entry name" value="HECTc"/>
    <property type="match status" value="1"/>
</dbReference>
<dbReference type="InterPro" id="IPR035983">
    <property type="entry name" value="Hect_E3_ubiquitin_ligase"/>
</dbReference>
<dbReference type="Gene3D" id="3.30.2160.10">
    <property type="entry name" value="Hect, E3 ligase catalytic domain"/>
    <property type="match status" value="1"/>
</dbReference>
<accession>A0A448ZA13</accession>
<evidence type="ECO:0000256" key="4">
    <source>
        <dbReference type="ARBA" id="ARBA00022679"/>
    </source>
</evidence>
<dbReference type="SUPFAM" id="SSF56204">
    <property type="entry name" value="Hect, E3 ligase catalytic domain"/>
    <property type="match status" value="1"/>
</dbReference>
<evidence type="ECO:0000259" key="8">
    <source>
        <dbReference type="PROSITE" id="PS50237"/>
    </source>
</evidence>
<organism evidence="9 10">
    <name type="scientific">Pseudo-nitzschia multistriata</name>
    <dbReference type="NCBI Taxonomy" id="183589"/>
    <lineage>
        <taxon>Eukaryota</taxon>
        <taxon>Sar</taxon>
        <taxon>Stramenopiles</taxon>
        <taxon>Ochrophyta</taxon>
        <taxon>Bacillariophyta</taxon>
        <taxon>Bacillariophyceae</taxon>
        <taxon>Bacillariophycidae</taxon>
        <taxon>Bacillariales</taxon>
        <taxon>Bacillariaceae</taxon>
        <taxon>Pseudo-nitzschia</taxon>
    </lineage>
</organism>
<feature type="region of interest" description="Disordered" evidence="7">
    <location>
        <begin position="1"/>
        <end position="72"/>
    </location>
</feature>
<evidence type="ECO:0000256" key="5">
    <source>
        <dbReference type="ARBA" id="ARBA00022786"/>
    </source>
</evidence>
<feature type="compositionally biased region" description="Low complexity" evidence="7">
    <location>
        <begin position="85"/>
        <end position="101"/>
    </location>
</feature>
<dbReference type="Pfam" id="PF00632">
    <property type="entry name" value="HECT"/>
    <property type="match status" value="1"/>
</dbReference>
<protein>
    <recommendedName>
        <fullName evidence="3">HECT-type E3 ubiquitin transferase</fullName>
        <ecNumber evidence="3">2.3.2.26</ecNumber>
    </recommendedName>
</protein>
<evidence type="ECO:0000313" key="10">
    <source>
        <dbReference type="Proteomes" id="UP000291116"/>
    </source>
</evidence>
<feature type="compositionally biased region" description="Low complexity" evidence="7">
    <location>
        <begin position="1"/>
        <end position="32"/>
    </location>
</feature>
<evidence type="ECO:0000256" key="7">
    <source>
        <dbReference type="SAM" id="MobiDB-lite"/>
    </source>
</evidence>
<dbReference type="Gene3D" id="3.90.1750.10">
    <property type="entry name" value="Hect, E3 ligase catalytic domains"/>
    <property type="match status" value="1"/>
</dbReference>
<reference evidence="9 10" key="1">
    <citation type="submission" date="2019-01" db="EMBL/GenBank/DDBJ databases">
        <authorList>
            <person name="Ferrante I. M."/>
        </authorList>
    </citation>
    <scope>NUCLEOTIDE SEQUENCE [LARGE SCALE GENOMIC DNA]</scope>
    <source>
        <strain evidence="9 10">B856</strain>
    </source>
</reference>
<dbReference type="PANTHER" id="PTHR11254">
    <property type="entry name" value="HECT DOMAIN UBIQUITIN-PROTEIN LIGASE"/>
    <property type="match status" value="1"/>
</dbReference>
<comment type="pathway">
    <text evidence="2">Protein modification; protein ubiquitination.</text>
</comment>
<dbReference type="InterPro" id="IPR000569">
    <property type="entry name" value="HECT_dom"/>
</dbReference>
<dbReference type="PROSITE" id="PS50237">
    <property type="entry name" value="HECT"/>
    <property type="match status" value="1"/>
</dbReference>